<comment type="similarity">
    <text evidence="4">Belongs to the TMEM39 family.</text>
</comment>
<reference evidence="12" key="1">
    <citation type="submission" date="2021-02" db="EMBL/GenBank/DDBJ databases">
        <authorList>
            <person name="Nowell W R."/>
        </authorList>
    </citation>
    <scope>NUCLEOTIDE SEQUENCE</scope>
</reference>
<name>A0A8S2EJU2_9BILA</name>
<dbReference type="Proteomes" id="UP000682733">
    <property type="component" value="Unassembled WGS sequence"/>
</dbReference>
<dbReference type="InterPro" id="IPR028133">
    <property type="entry name" value="Dynamitin"/>
</dbReference>
<feature type="region of interest" description="Disordered" evidence="10">
    <location>
        <begin position="363"/>
        <end position="388"/>
    </location>
</feature>
<gene>
    <name evidence="12" type="ORF">OVA965_LOCUS22372</name>
    <name evidence="13" type="ORF">TMI583_LOCUS23086</name>
</gene>
<evidence type="ECO:0000313" key="13">
    <source>
        <dbReference type="EMBL" id="CAF3978414.1"/>
    </source>
</evidence>
<dbReference type="GO" id="GO:0007017">
    <property type="term" value="P:microtubule-based process"/>
    <property type="evidence" value="ECO:0007669"/>
    <property type="project" value="InterPro"/>
</dbReference>
<feature type="transmembrane region" description="Helical" evidence="11">
    <location>
        <begin position="108"/>
        <end position="129"/>
    </location>
</feature>
<organism evidence="12 14">
    <name type="scientific">Didymodactylos carnosus</name>
    <dbReference type="NCBI Taxonomy" id="1234261"/>
    <lineage>
        <taxon>Eukaryota</taxon>
        <taxon>Metazoa</taxon>
        <taxon>Spiralia</taxon>
        <taxon>Gnathifera</taxon>
        <taxon>Rotifera</taxon>
        <taxon>Eurotatoria</taxon>
        <taxon>Bdelloidea</taxon>
        <taxon>Philodinida</taxon>
        <taxon>Philodinidae</taxon>
        <taxon>Didymodactylos</taxon>
    </lineage>
</organism>
<dbReference type="GO" id="GO:0016020">
    <property type="term" value="C:membrane"/>
    <property type="evidence" value="ECO:0007669"/>
    <property type="project" value="UniProtKB-SubCell"/>
</dbReference>
<evidence type="ECO:0000256" key="6">
    <source>
        <dbReference type="ARBA" id="ARBA00022692"/>
    </source>
</evidence>
<evidence type="ECO:0000256" key="2">
    <source>
        <dbReference type="ARBA" id="ARBA00004496"/>
    </source>
</evidence>
<evidence type="ECO:0000256" key="11">
    <source>
        <dbReference type="SAM" id="Phobius"/>
    </source>
</evidence>
<dbReference type="Pfam" id="PF04912">
    <property type="entry name" value="Dynamitin"/>
    <property type="match status" value="1"/>
</dbReference>
<feature type="compositionally biased region" description="Polar residues" evidence="10">
    <location>
        <begin position="363"/>
        <end position="381"/>
    </location>
</feature>
<evidence type="ECO:0000256" key="7">
    <source>
        <dbReference type="ARBA" id="ARBA00022989"/>
    </source>
</evidence>
<evidence type="ECO:0000256" key="3">
    <source>
        <dbReference type="ARBA" id="ARBA00006176"/>
    </source>
</evidence>
<evidence type="ECO:0000256" key="10">
    <source>
        <dbReference type="SAM" id="MobiDB-lite"/>
    </source>
</evidence>
<evidence type="ECO:0000256" key="4">
    <source>
        <dbReference type="ARBA" id="ARBA00010737"/>
    </source>
</evidence>
<keyword evidence="9 11" id="KW-0472">Membrane</keyword>
<dbReference type="GO" id="GO:0030286">
    <property type="term" value="C:dynein complex"/>
    <property type="evidence" value="ECO:0007669"/>
    <property type="project" value="UniProtKB-KW"/>
</dbReference>
<dbReference type="PANTHER" id="PTHR15346">
    <property type="entry name" value="DYNACTIN SUBUNIT"/>
    <property type="match status" value="1"/>
</dbReference>
<dbReference type="EMBL" id="CAJNOK010012597">
    <property type="protein sequence ID" value="CAF1166911.1"/>
    <property type="molecule type" value="Genomic_DNA"/>
</dbReference>
<dbReference type="GO" id="GO:0005737">
    <property type="term" value="C:cytoplasm"/>
    <property type="evidence" value="ECO:0007669"/>
    <property type="project" value="UniProtKB-SubCell"/>
</dbReference>
<evidence type="ECO:0000256" key="8">
    <source>
        <dbReference type="ARBA" id="ARBA00023017"/>
    </source>
</evidence>
<dbReference type="AlphaFoldDB" id="A0A8S2EJU2"/>
<dbReference type="InterPro" id="IPR019397">
    <property type="entry name" value="Uncharacterised_TMEM39"/>
</dbReference>
<evidence type="ECO:0000256" key="1">
    <source>
        <dbReference type="ARBA" id="ARBA00004141"/>
    </source>
</evidence>
<feature type="transmembrane region" description="Helical" evidence="11">
    <location>
        <begin position="12"/>
        <end position="33"/>
    </location>
</feature>
<proteinExistence type="inferred from homology"/>
<feature type="transmembrane region" description="Helical" evidence="11">
    <location>
        <begin position="84"/>
        <end position="102"/>
    </location>
</feature>
<evidence type="ECO:0000313" key="14">
    <source>
        <dbReference type="Proteomes" id="UP000677228"/>
    </source>
</evidence>
<evidence type="ECO:0008006" key="15">
    <source>
        <dbReference type="Google" id="ProtNLM"/>
    </source>
</evidence>
<keyword evidence="8" id="KW-0243">Dynein</keyword>
<dbReference type="EMBL" id="CAJOBA010034121">
    <property type="protein sequence ID" value="CAF3978414.1"/>
    <property type="molecule type" value="Genomic_DNA"/>
</dbReference>
<comment type="similarity">
    <text evidence="3">Belongs to the dynactin subunit 2 family.</text>
</comment>
<keyword evidence="7 11" id="KW-1133">Transmembrane helix</keyword>
<protein>
    <recommendedName>
        <fullName evidence="15">Dynactin subunit 2</fullName>
    </recommendedName>
</protein>
<sequence>MYLSHSSCPFILLLFIEAIVCIYISSRFIDLIISYHVGKRIKRVSATHSFSLSTPDHWCTSNVYQLRDETERLRCEFNNRLKSILYSTFLNTYSITIIPILFSTRKYIRFDFLMLSQFVFIIYLSLFVLKSSHYLPVQFLTTLHRNAKHLGQWNRLTTSTGTTIPQVWDDQQSNYEQYSIVKHRRVLYQCKKGTNANDQPDCFETPDYPLPDQYHEVGHDNTDAVSQFDISTKEIHDTFNGKYLNGNAVDFSDNSVKARGYVQHGVYQNYSEHESETPIERYKRIMSELSVLEAELGQTSKDGKGLTKEENENLKAVVNHVQQLQEQTSKVYGAKYLISGNNASSGDGGTDTSSLISKIVARQSTSTNANKQGKVSTPTTNDDNKSGSEAFKLYITPTSSISNTTLRFSEIEQKVSKLESLIGINEQPLACLEHLSNRFNVLEQQNLDHIEMKLSNVLTRLNAINEKKALVDDQDRQSKATELFDMMSRWENMAASLPAIEERLVVLNSLHQRALSHYDAEQQALKASLDSNEQLLNKLKTTFHTNLESLKTQLEFIDSKVVNKK</sequence>
<evidence type="ECO:0000256" key="9">
    <source>
        <dbReference type="ARBA" id="ARBA00023136"/>
    </source>
</evidence>
<keyword evidence="6 11" id="KW-0812">Transmembrane</keyword>
<keyword evidence="5" id="KW-0963">Cytoplasm</keyword>
<accession>A0A8S2EJU2</accession>
<evidence type="ECO:0000313" key="12">
    <source>
        <dbReference type="EMBL" id="CAF1166911.1"/>
    </source>
</evidence>
<comment type="subcellular location">
    <subcellularLocation>
        <location evidence="2">Cytoplasm</location>
    </subcellularLocation>
    <subcellularLocation>
        <location evidence="1">Membrane</location>
        <topology evidence="1">Multi-pass membrane protein</topology>
    </subcellularLocation>
</comment>
<dbReference type="Proteomes" id="UP000677228">
    <property type="component" value="Unassembled WGS sequence"/>
</dbReference>
<dbReference type="GO" id="GO:0005869">
    <property type="term" value="C:dynactin complex"/>
    <property type="evidence" value="ECO:0007669"/>
    <property type="project" value="InterPro"/>
</dbReference>
<evidence type="ECO:0000256" key="5">
    <source>
        <dbReference type="ARBA" id="ARBA00022490"/>
    </source>
</evidence>
<comment type="caution">
    <text evidence="12">The sequence shown here is derived from an EMBL/GenBank/DDBJ whole genome shotgun (WGS) entry which is preliminary data.</text>
</comment>
<dbReference type="Pfam" id="PF10271">
    <property type="entry name" value="Tmp39"/>
    <property type="match status" value="1"/>
</dbReference>